<feature type="compositionally biased region" description="Basic and acidic residues" evidence="2">
    <location>
        <begin position="401"/>
        <end position="412"/>
    </location>
</feature>
<reference evidence="3 4" key="1">
    <citation type="journal article" date="2015" name="Genome Biol.">
        <title>Comparative genomics of Steinernema reveals deeply conserved gene regulatory networks.</title>
        <authorList>
            <person name="Dillman A.R."/>
            <person name="Macchietto M."/>
            <person name="Porter C.F."/>
            <person name="Rogers A."/>
            <person name="Williams B."/>
            <person name="Antoshechkin I."/>
            <person name="Lee M.M."/>
            <person name="Goodwin Z."/>
            <person name="Lu X."/>
            <person name="Lewis E.E."/>
            <person name="Goodrich-Blair H."/>
            <person name="Stock S.P."/>
            <person name="Adams B.J."/>
            <person name="Sternberg P.W."/>
            <person name="Mortazavi A."/>
        </authorList>
    </citation>
    <scope>NUCLEOTIDE SEQUENCE [LARGE SCALE GENOMIC DNA]</scope>
    <source>
        <strain evidence="3 4">ALL</strain>
    </source>
</reference>
<dbReference type="EMBL" id="AZBU02000004">
    <property type="protein sequence ID" value="TKR83301.1"/>
    <property type="molecule type" value="Genomic_DNA"/>
</dbReference>
<dbReference type="AlphaFoldDB" id="A0A4U5NLA0"/>
<dbReference type="OrthoDB" id="642895at2759"/>
<reference evidence="3 4" key="2">
    <citation type="journal article" date="2019" name="G3 (Bethesda)">
        <title>Hybrid Assembly of the Genome of the Entomopathogenic Nematode Steinernema carpocapsae Identifies the X-Chromosome.</title>
        <authorList>
            <person name="Serra L."/>
            <person name="Macchietto M."/>
            <person name="Macias-Munoz A."/>
            <person name="McGill C.J."/>
            <person name="Rodriguez I.M."/>
            <person name="Rodriguez B."/>
            <person name="Murad R."/>
            <person name="Mortazavi A."/>
        </authorList>
    </citation>
    <scope>NUCLEOTIDE SEQUENCE [LARGE SCALE GENOMIC DNA]</scope>
    <source>
        <strain evidence="3 4">ALL</strain>
    </source>
</reference>
<name>A0A4U5NLA0_STECR</name>
<dbReference type="Proteomes" id="UP000298663">
    <property type="component" value="Unassembled WGS sequence"/>
</dbReference>
<feature type="coiled-coil region" evidence="1">
    <location>
        <begin position="111"/>
        <end position="146"/>
    </location>
</feature>
<dbReference type="GO" id="GO:0005737">
    <property type="term" value="C:cytoplasm"/>
    <property type="evidence" value="ECO:0007669"/>
    <property type="project" value="TreeGrafter"/>
</dbReference>
<feature type="compositionally biased region" description="Low complexity" evidence="2">
    <location>
        <begin position="413"/>
        <end position="428"/>
    </location>
</feature>
<gene>
    <name evidence="3" type="ORF">L596_016921</name>
</gene>
<feature type="compositionally biased region" description="Polar residues" evidence="2">
    <location>
        <begin position="472"/>
        <end position="481"/>
    </location>
</feature>
<feature type="region of interest" description="Disordered" evidence="2">
    <location>
        <begin position="459"/>
        <end position="512"/>
    </location>
</feature>
<dbReference type="GO" id="GO:1990023">
    <property type="term" value="C:mitotic spindle midzone"/>
    <property type="evidence" value="ECO:0007669"/>
    <property type="project" value="TreeGrafter"/>
</dbReference>
<dbReference type="STRING" id="34508.A0A4U5NLA0"/>
<dbReference type="GO" id="GO:0051256">
    <property type="term" value="P:mitotic spindle midzone assembly"/>
    <property type="evidence" value="ECO:0007669"/>
    <property type="project" value="TreeGrafter"/>
</dbReference>
<dbReference type="Pfam" id="PF03999">
    <property type="entry name" value="MAP65_ASE1"/>
    <property type="match status" value="2"/>
</dbReference>
<proteinExistence type="predicted"/>
<evidence type="ECO:0008006" key="5">
    <source>
        <dbReference type="Google" id="ProtNLM"/>
    </source>
</evidence>
<evidence type="ECO:0000256" key="1">
    <source>
        <dbReference type="SAM" id="Coils"/>
    </source>
</evidence>
<feature type="compositionally biased region" description="Low complexity" evidence="2">
    <location>
        <begin position="490"/>
        <end position="499"/>
    </location>
</feature>
<protein>
    <recommendedName>
        <fullName evidence="5">Protein regulator of cytokinesis 1</fullName>
    </recommendedName>
</protein>
<evidence type="ECO:0000313" key="4">
    <source>
        <dbReference type="Proteomes" id="UP000298663"/>
    </source>
</evidence>
<keyword evidence="4" id="KW-1185">Reference proteome</keyword>
<dbReference type="GO" id="GO:0008017">
    <property type="term" value="F:microtubule binding"/>
    <property type="evidence" value="ECO:0007669"/>
    <property type="project" value="InterPro"/>
</dbReference>
<comment type="caution">
    <text evidence="3">The sequence shown here is derived from an EMBL/GenBank/DDBJ whole genome shotgun (WGS) entry which is preliminary data.</text>
</comment>
<accession>A0A4U5NLA0</accession>
<feature type="region of interest" description="Disordered" evidence="2">
    <location>
        <begin position="401"/>
        <end position="435"/>
    </location>
</feature>
<dbReference type="PANTHER" id="PTHR19321:SF41">
    <property type="entry name" value="FASCETTO-RELATED"/>
    <property type="match status" value="1"/>
</dbReference>
<dbReference type="Gene3D" id="1.20.58.1520">
    <property type="match status" value="1"/>
</dbReference>
<keyword evidence="1" id="KW-0175">Coiled coil</keyword>
<organism evidence="3 4">
    <name type="scientific">Steinernema carpocapsae</name>
    <name type="common">Entomopathogenic nematode</name>
    <dbReference type="NCBI Taxonomy" id="34508"/>
    <lineage>
        <taxon>Eukaryota</taxon>
        <taxon>Metazoa</taxon>
        <taxon>Ecdysozoa</taxon>
        <taxon>Nematoda</taxon>
        <taxon>Chromadorea</taxon>
        <taxon>Rhabditida</taxon>
        <taxon>Tylenchina</taxon>
        <taxon>Panagrolaimomorpha</taxon>
        <taxon>Strongyloidoidea</taxon>
        <taxon>Steinernematidae</taxon>
        <taxon>Steinernema</taxon>
    </lineage>
</organism>
<sequence length="512" mass="60330">MASSRKRRLSLDMETAEAVENINSTMQRLHEIWEQISMDESARVKRVRNAYSHLKQLLAEMVEGEEEMAEQIVRDIKKNTEKVANIRTEMEMRPFPFDDYEENSIALWKALEKDLKDLKKTTDERVQEEKEIREQMQEMVRKLDDDELLDEVPFTPSQKVPTTSELATLRLKLEDLQTMYASRVAELLHLQSFLIKETRHMNYQALSKEIRDFIDDDLIEVDVLSAKRIEEIKKLSSNVKEEFVRWAEDAQFRYLELYSQIKELWDKCYVSEMERCFPEVFDPEIQTNEDIEFLKDEVKRLDKCLSERKPIYANIEKWQALWTEKCEYEDKASHDRNFYNNRGGQLQTILKRQAEVDRALPRLQREIEMATNIYRSSHPGEDVLIDGVSPTEYIEMAMEKHRQEKDRRKMERMSPSFRSPMKSMSSSRLQRMTPNSSPLAAQRARNMSESSLRKIATPISSPMASPIRTPKTRNPFSPITNRSIRKSSKSPKTSSPLRSKGIHGVRRQIQFK</sequence>
<evidence type="ECO:0000256" key="2">
    <source>
        <dbReference type="SAM" id="MobiDB-lite"/>
    </source>
</evidence>
<evidence type="ECO:0000313" key="3">
    <source>
        <dbReference type="EMBL" id="TKR83301.1"/>
    </source>
</evidence>
<dbReference type="PANTHER" id="PTHR19321">
    <property type="entry name" value="PROTEIN REGULATOR OF CYTOKINESIS 1 PRC1-RELATED"/>
    <property type="match status" value="1"/>
</dbReference>
<dbReference type="InterPro" id="IPR007145">
    <property type="entry name" value="MAP65_Ase1_PRC1"/>
</dbReference>